<sequence length="379" mass="39961">MHATQAARGVRQLSEALSGCAVLLPVDRRSTELAGALQRHGAETSIAPPLTVIPHYDDVELIDRTRDLIADPPDIVIATTGVGFRGWIDAAESAGLGDALTDALGQAQILVRGPKARGAVQQAGLETDWVAESETSGELTEFLLAEGVAGRRIAVQHHGAGDPDMEDTLRDAGAQVRGLTVYRWGPPADPALVGRSTGLVAAGDVDAVLFTSAPGVRAWLETAEQLGTLPAVLEMFRDRTMAAAVGPVSAAPLRQYGIDPVVPDRYRMGAMVRETVNHLAGEDTAVPTAAGALHVRTGGVLLDGAFHPLGRTATDVLRLFARRPGAVLSRRELLDGLVGRLADGQATDHAVEVTVARIREKLGAGFIETVYKRGYRLAV</sequence>
<dbReference type="Pfam" id="PF00486">
    <property type="entry name" value="Trans_reg_C"/>
    <property type="match status" value="1"/>
</dbReference>
<name>A0A3D4T1W0_9CORY</name>
<dbReference type="InterPro" id="IPR003754">
    <property type="entry name" value="4pyrrol_synth_uPrphyn_synth"/>
</dbReference>
<evidence type="ECO:0000313" key="5">
    <source>
        <dbReference type="Proteomes" id="UP000261739"/>
    </source>
</evidence>
<dbReference type="NCBIfam" id="NF005568">
    <property type="entry name" value="PRK07239.1"/>
    <property type="match status" value="1"/>
</dbReference>
<comment type="caution">
    <text evidence="4">The sequence shown here is derived from an EMBL/GenBank/DDBJ whole genome shotgun (WGS) entry which is preliminary data.</text>
</comment>
<dbReference type="Gene3D" id="1.10.10.10">
    <property type="entry name" value="Winged helix-like DNA-binding domain superfamily/Winged helix DNA-binding domain"/>
    <property type="match status" value="1"/>
</dbReference>
<dbReference type="GO" id="GO:0006780">
    <property type="term" value="P:uroporphyrinogen III biosynthetic process"/>
    <property type="evidence" value="ECO:0007669"/>
    <property type="project" value="InterPro"/>
</dbReference>
<dbReference type="GO" id="GO:0003677">
    <property type="term" value="F:DNA binding"/>
    <property type="evidence" value="ECO:0007669"/>
    <property type="project" value="UniProtKB-UniRule"/>
</dbReference>
<protein>
    <submittedName>
        <fullName evidence="4">Uroporphyrinogen-III synthase</fullName>
    </submittedName>
</protein>
<dbReference type="InterPro" id="IPR001867">
    <property type="entry name" value="OmpR/PhoB-type_DNA-bd"/>
</dbReference>
<dbReference type="InterPro" id="IPR016032">
    <property type="entry name" value="Sig_transdc_resp-reg_C-effctor"/>
</dbReference>
<organism evidence="4 5">
    <name type="scientific">Corynebacterium nuruki</name>
    <dbReference type="NCBI Taxonomy" id="1032851"/>
    <lineage>
        <taxon>Bacteria</taxon>
        <taxon>Bacillati</taxon>
        <taxon>Actinomycetota</taxon>
        <taxon>Actinomycetes</taxon>
        <taxon>Mycobacteriales</taxon>
        <taxon>Corynebacteriaceae</taxon>
        <taxon>Corynebacterium</taxon>
    </lineage>
</organism>
<dbReference type="PANTHER" id="PTHR40082">
    <property type="entry name" value="BLR5956 PROTEIN"/>
    <property type="match status" value="1"/>
</dbReference>
<feature type="domain" description="OmpR/PhoB-type" evidence="3">
    <location>
        <begin position="274"/>
        <end position="379"/>
    </location>
</feature>
<dbReference type="InterPro" id="IPR036108">
    <property type="entry name" value="4pyrrol_syn_uPrphyn_synt_sf"/>
</dbReference>
<proteinExistence type="predicted"/>
<dbReference type="PROSITE" id="PS51755">
    <property type="entry name" value="OMPR_PHOB"/>
    <property type="match status" value="1"/>
</dbReference>
<gene>
    <name evidence="4" type="ORF">DIW82_12345</name>
</gene>
<dbReference type="AlphaFoldDB" id="A0A3D4T1W0"/>
<dbReference type="CDD" id="cd06578">
    <property type="entry name" value="HemD"/>
    <property type="match status" value="1"/>
</dbReference>
<dbReference type="CDD" id="cd00383">
    <property type="entry name" value="trans_reg_C"/>
    <property type="match status" value="1"/>
</dbReference>
<reference evidence="4 5" key="1">
    <citation type="journal article" date="2018" name="Nat. Biotechnol.">
        <title>A standardized bacterial taxonomy based on genome phylogeny substantially revises the tree of life.</title>
        <authorList>
            <person name="Parks D.H."/>
            <person name="Chuvochina M."/>
            <person name="Waite D.W."/>
            <person name="Rinke C."/>
            <person name="Skarshewski A."/>
            <person name="Chaumeil P.A."/>
            <person name="Hugenholtz P."/>
        </authorList>
    </citation>
    <scope>NUCLEOTIDE SEQUENCE [LARGE SCALE GENOMIC DNA]</scope>
    <source>
        <strain evidence="4">UBA11247</strain>
    </source>
</reference>
<dbReference type="STRING" id="863239.GCA_000213935_02364"/>
<keyword evidence="1 2" id="KW-0238">DNA-binding</keyword>
<dbReference type="Pfam" id="PF02602">
    <property type="entry name" value="HEM4"/>
    <property type="match status" value="1"/>
</dbReference>
<dbReference type="Proteomes" id="UP000261739">
    <property type="component" value="Unassembled WGS sequence"/>
</dbReference>
<dbReference type="GO" id="GO:0006355">
    <property type="term" value="P:regulation of DNA-templated transcription"/>
    <property type="evidence" value="ECO:0007669"/>
    <property type="project" value="InterPro"/>
</dbReference>
<evidence type="ECO:0000256" key="1">
    <source>
        <dbReference type="ARBA" id="ARBA00023125"/>
    </source>
</evidence>
<dbReference type="Gene3D" id="3.40.50.10090">
    <property type="match status" value="2"/>
</dbReference>
<evidence type="ECO:0000313" key="4">
    <source>
        <dbReference type="EMBL" id="HCT15534.1"/>
    </source>
</evidence>
<dbReference type="GO" id="GO:0000160">
    <property type="term" value="P:phosphorelay signal transduction system"/>
    <property type="evidence" value="ECO:0007669"/>
    <property type="project" value="InterPro"/>
</dbReference>
<dbReference type="GO" id="GO:0004852">
    <property type="term" value="F:uroporphyrinogen-III synthase activity"/>
    <property type="evidence" value="ECO:0007669"/>
    <property type="project" value="InterPro"/>
</dbReference>
<dbReference type="SUPFAM" id="SSF46894">
    <property type="entry name" value="C-terminal effector domain of the bipartite response regulators"/>
    <property type="match status" value="1"/>
</dbReference>
<dbReference type="SMART" id="SM00862">
    <property type="entry name" value="Trans_reg_C"/>
    <property type="match status" value="1"/>
</dbReference>
<evidence type="ECO:0000256" key="2">
    <source>
        <dbReference type="PROSITE-ProRule" id="PRU01091"/>
    </source>
</evidence>
<dbReference type="InterPro" id="IPR039793">
    <property type="entry name" value="UROS/Hem4"/>
</dbReference>
<dbReference type="PANTHER" id="PTHR40082:SF1">
    <property type="entry name" value="BLR5956 PROTEIN"/>
    <property type="match status" value="1"/>
</dbReference>
<dbReference type="EMBL" id="DQID01000313">
    <property type="protein sequence ID" value="HCT15534.1"/>
    <property type="molecule type" value="Genomic_DNA"/>
</dbReference>
<evidence type="ECO:0000259" key="3">
    <source>
        <dbReference type="PROSITE" id="PS51755"/>
    </source>
</evidence>
<feature type="DNA-binding region" description="OmpR/PhoB-type" evidence="2">
    <location>
        <begin position="274"/>
        <end position="379"/>
    </location>
</feature>
<dbReference type="SUPFAM" id="SSF69618">
    <property type="entry name" value="HemD-like"/>
    <property type="match status" value="1"/>
</dbReference>
<dbReference type="InterPro" id="IPR036388">
    <property type="entry name" value="WH-like_DNA-bd_sf"/>
</dbReference>
<accession>A0A3D4T1W0</accession>